<organism evidence="2 3">
    <name type="scientific">Actinoplanes palleronii</name>
    <dbReference type="NCBI Taxonomy" id="113570"/>
    <lineage>
        <taxon>Bacteria</taxon>
        <taxon>Bacillati</taxon>
        <taxon>Actinomycetota</taxon>
        <taxon>Actinomycetes</taxon>
        <taxon>Micromonosporales</taxon>
        <taxon>Micromonosporaceae</taxon>
        <taxon>Actinoplanes</taxon>
    </lineage>
</organism>
<protein>
    <recommendedName>
        <fullName evidence="1">DUF397 domain-containing protein</fullName>
    </recommendedName>
</protein>
<dbReference type="EMBL" id="BOMS01000002">
    <property type="protein sequence ID" value="GIE63971.1"/>
    <property type="molecule type" value="Genomic_DNA"/>
</dbReference>
<dbReference type="InterPro" id="IPR007278">
    <property type="entry name" value="DUF397"/>
</dbReference>
<comment type="caution">
    <text evidence="2">The sequence shown here is derived from an EMBL/GenBank/DDBJ whole genome shotgun (WGS) entry which is preliminary data.</text>
</comment>
<reference evidence="2 3" key="1">
    <citation type="submission" date="2021-01" db="EMBL/GenBank/DDBJ databases">
        <title>Whole genome shotgun sequence of Actinoplanes palleronii NBRC 14916.</title>
        <authorList>
            <person name="Komaki H."/>
            <person name="Tamura T."/>
        </authorList>
    </citation>
    <scope>NUCLEOTIDE SEQUENCE [LARGE SCALE GENOMIC DNA]</scope>
    <source>
        <strain evidence="2 3">NBRC 14916</strain>
    </source>
</reference>
<proteinExistence type="predicted"/>
<evidence type="ECO:0000313" key="2">
    <source>
        <dbReference type="EMBL" id="GIE63971.1"/>
    </source>
</evidence>
<name>A0ABQ4B0D3_9ACTN</name>
<gene>
    <name evidence="2" type="ORF">Apa02nite_000790</name>
</gene>
<sequence length="60" mass="6668">MSDTRWFKASRCVSDHHCVEVADLDAEVGVRNSQRPEDVLIVPKAVWRDLIAGVKAGEFG</sequence>
<evidence type="ECO:0000313" key="3">
    <source>
        <dbReference type="Proteomes" id="UP000624709"/>
    </source>
</evidence>
<evidence type="ECO:0000259" key="1">
    <source>
        <dbReference type="Pfam" id="PF04149"/>
    </source>
</evidence>
<accession>A0ABQ4B0D3</accession>
<feature type="domain" description="DUF397" evidence="1">
    <location>
        <begin position="5"/>
        <end position="55"/>
    </location>
</feature>
<dbReference type="Proteomes" id="UP000624709">
    <property type="component" value="Unassembled WGS sequence"/>
</dbReference>
<keyword evidence="3" id="KW-1185">Reference proteome</keyword>
<dbReference type="Pfam" id="PF04149">
    <property type="entry name" value="DUF397"/>
    <property type="match status" value="1"/>
</dbReference>